<dbReference type="AlphaFoldDB" id="A0A1Q5ZVG8"/>
<evidence type="ECO:0000256" key="2">
    <source>
        <dbReference type="SAM" id="MobiDB-lite"/>
    </source>
</evidence>
<evidence type="ECO:0000256" key="1">
    <source>
        <dbReference type="SAM" id="Coils"/>
    </source>
</evidence>
<evidence type="ECO:0000313" key="5">
    <source>
        <dbReference type="Proteomes" id="UP000186720"/>
    </source>
</evidence>
<comment type="caution">
    <text evidence="4">The sequence shown here is derived from an EMBL/GenBank/DDBJ whole genome shotgun (WGS) entry which is preliminary data.</text>
</comment>
<dbReference type="InterPro" id="IPR019734">
    <property type="entry name" value="TPR_rpt"/>
</dbReference>
<proteinExistence type="predicted"/>
<dbReference type="Gene3D" id="1.25.40.10">
    <property type="entry name" value="Tetratricopeptide repeat domain"/>
    <property type="match status" value="3"/>
</dbReference>
<dbReference type="EMBL" id="MPPL01000001">
    <property type="protein sequence ID" value="OKS85762.1"/>
    <property type="molecule type" value="Genomic_DNA"/>
</dbReference>
<dbReference type="Proteomes" id="UP000186720">
    <property type="component" value="Unassembled WGS sequence"/>
</dbReference>
<accession>A0A1Q5ZVG8</accession>
<dbReference type="Gene3D" id="3.40.390.10">
    <property type="entry name" value="Collagenase (Catalytic Domain)"/>
    <property type="match status" value="1"/>
</dbReference>
<dbReference type="InterPro" id="IPR024079">
    <property type="entry name" value="MetalloPept_cat_dom_sf"/>
</dbReference>
<feature type="signal peptide" evidence="3">
    <location>
        <begin position="1"/>
        <end position="21"/>
    </location>
</feature>
<feature type="chain" id="PRO_5010323092" evidence="3">
    <location>
        <begin position="22"/>
        <end position="978"/>
    </location>
</feature>
<reference evidence="4 5" key="1">
    <citation type="submission" date="2016-11" db="EMBL/GenBank/DDBJ databases">
        <title>Whole Genome Sequencing of Mucilaginibacter polytrichastri RG4-7(T) isolated from the moss sample.</title>
        <authorList>
            <person name="Li Y."/>
        </authorList>
    </citation>
    <scope>NUCLEOTIDE SEQUENCE [LARGE SCALE GENOMIC DNA]</scope>
    <source>
        <strain evidence="4 5">RG4-7</strain>
    </source>
</reference>
<dbReference type="SMART" id="SM00028">
    <property type="entry name" value="TPR"/>
    <property type="match status" value="3"/>
</dbReference>
<protein>
    <submittedName>
        <fullName evidence="4">Uncharacterized protein</fullName>
    </submittedName>
</protein>
<feature type="coiled-coil region" evidence="1">
    <location>
        <begin position="693"/>
        <end position="720"/>
    </location>
</feature>
<name>A0A1Q5ZVG8_9SPHI</name>
<keyword evidence="5" id="KW-1185">Reference proteome</keyword>
<dbReference type="RefSeq" id="WP_074488553.1">
    <property type="nucleotide sequence ID" value="NZ_FPAM01000002.1"/>
</dbReference>
<dbReference type="OrthoDB" id="8866339at2"/>
<gene>
    <name evidence="4" type="ORF">RG47T_1208</name>
</gene>
<organism evidence="4 5">
    <name type="scientific">Mucilaginibacter polytrichastri</name>
    <dbReference type="NCBI Taxonomy" id="1302689"/>
    <lineage>
        <taxon>Bacteria</taxon>
        <taxon>Pseudomonadati</taxon>
        <taxon>Bacteroidota</taxon>
        <taxon>Sphingobacteriia</taxon>
        <taxon>Sphingobacteriales</taxon>
        <taxon>Sphingobacteriaceae</taxon>
        <taxon>Mucilaginibacter</taxon>
    </lineage>
</organism>
<evidence type="ECO:0000256" key="3">
    <source>
        <dbReference type="SAM" id="SignalP"/>
    </source>
</evidence>
<keyword evidence="3" id="KW-0732">Signal</keyword>
<feature type="compositionally biased region" description="Polar residues" evidence="2">
    <location>
        <begin position="847"/>
        <end position="857"/>
    </location>
</feature>
<dbReference type="GO" id="GO:0008237">
    <property type="term" value="F:metallopeptidase activity"/>
    <property type="evidence" value="ECO:0007669"/>
    <property type="project" value="InterPro"/>
</dbReference>
<sequence length="978" mass="110244">MKRLIIYSTLTLTIAASAVRAQTIDPDSASLALKTLKITQAELLQKSTLTGSAQVALIDKMLKLGLWDKAIQLINAGSPTSADYKLLKADYLILHNEFKAAELLVNGVLLKQPANEKAIRLKAYLQIQAWLLPQAIATAKKSLAKNPNQEETELVMGRALLLQKKYPQALAIAKKAEAKNPNNAGAYLLEADVYFWDQHPDQAEAPLKKSLAIDPYNADARFSYGYAIWRRVDATQLNAMAAQWEIALAVNPLHFSTNWHWGNGHTNLTYADYAERNDEEVRKALAPADSLFSANKINEAIAFTRVIQKKYPNSVLPLMHRGSLYYSAFDMDRKLRLDSAEHIFRQILLRKKHYGPAHNGLAAVIKSERIPYLSIYDSITHVLKTLKITDQKNFEKVFPDVAYYPGGMGKAMAYNQLYAATVYFPFLSKMGNVFRVSPLHIDLAITMRQPSFRYMTTFDNRQWMDIRGVGSGAADIEYVERGAYEERNVILHEYTHLYHGSVFTDDESRQVRAHYYKAMAEHRTLDYYSQNNESEYLAQTYPAYFEPVKVHPLDFKSMNTRADLIAKDPSMYEFIDKLVKRQRAYLAGDKSAMASNWAEVYLTLSNRARRSGPAKMAAYLDTALTYDSKYLPVYLAYSQLKSEQKDFAAAVEWLQKAEAVNAKYAPIYVAHADLVKAQYTAKLIDQPTAVKQQADYLNKANKLEDDYQELAANNIQLRETYRKNGQIADAIATAEDYSKNGATVSTYLRDRRDDAAAYVASLKSELGYPEPVAVLQHLVEQKPQNFEYRTMYANALAANKQYDKAIATLQQAQRILKASGNGRPGFDLQIAEFYNYLGKKDSVVKYQPSSSPVSAQQGQGGRDRNTASNEDGLRYVRLLAATGKATEAAALLKTFPVGDDNAYLSEFNYTQGKIQEATQPELAAVSYETAIKYDPYFFKVYPWLISYYNKNGQTAKSEALKSNLKVLKIQPGTSLNME</sequence>
<dbReference type="STRING" id="1302689.RG47T_1208"/>
<evidence type="ECO:0000313" key="4">
    <source>
        <dbReference type="EMBL" id="OKS85762.1"/>
    </source>
</evidence>
<feature type="region of interest" description="Disordered" evidence="2">
    <location>
        <begin position="847"/>
        <end position="868"/>
    </location>
</feature>
<dbReference type="SUPFAM" id="SSF55486">
    <property type="entry name" value="Metalloproteases ('zincins'), catalytic domain"/>
    <property type="match status" value="1"/>
</dbReference>
<dbReference type="InterPro" id="IPR011990">
    <property type="entry name" value="TPR-like_helical_dom_sf"/>
</dbReference>
<dbReference type="Pfam" id="PF14559">
    <property type="entry name" value="TPR_19"/>
    <property type="match status" value="1"/>
</dbReference>
<keyword evidence="1" id="KW-0175">Coiled coil</keyword>
<dbReference type="SUPFAM" id="SSF48452">
    <property type="entry name" value="TPR-like"/>
    <property type="match status" value="3"/>
</dbReference>